<name>A0A9K3L1H2_9STRA</name>
<organism evidence="1 2">
    <name type="scientific">Nitzschia inconspicua</name>
    <dbReference type="NCBI Taxonomy" id="303405"/>
    <lineage>
        <taxon>Eukaryota</taxon>
        <taxon>Sar</taxon>
        <taxon>Stramenopiles</taxon>
        <taxon>Ochrophyta</taxon>
        <taxon>Bacillariophyta</taxon>
        <taxon>Bacillariophyceae</taxon>
        <taxon>Bacillariophycidae</taxon>
        <taxon>Bacillariales</taxon>
        <taxon>Bacillariaceae</taxon>
        <taxon>Nitzschia</taxon>
    </lineage>
</organism>
<dbReference type="EMBL" id="JAGRRH010000016">
    <property type="protein sequence ID" value="KAG7353858.1"/>
    <property type="molecule type" value="Genomic_DNA"/>
</dbReference>
<keyword evidence="2" id="KW-1185">Reference proteome</keyword>
<dbReference type="OrthoDB" id="49042at2759"/>
<evidence type="ECO:0000313" key="2">
    <source>
        <dbReference type="Proteomes" id="UP000693970"/>
    </source>
</evidence>
<accession>A0A9K3L1H2</accession>
<sequence>MISPGFDEDLLDTSLVVWELTSLPTYDDDKSLLWCPVDPEYIDNPALQAAKATYNWSRNFVGKLELCPWAKTSLETPGAIQFFVVSGEFVTDEATARRIVEEVARRFVQTVLPQDMHIGPSLLERAAIYFVLFPTKDSSPSLFVNDFPEFYNWFFELEERWDDDDLQDIIAAPFHPDWEFSVDDNNEEEEQEQQQRALSYEKKSPVPLVSLVSARVVDQAGESVTSKIASHNQQILLDQINQKNGIDTLKQLWMTALYPESRAEN</sequence>
<comment type="caution">
    <text evidence="1">The sequence shown here is derived from an EMBL/GenBank/DDBJ whole genome shotgun (WGS) entry which is preliminary data.</text>
</comment>
<evidence type="ECO:0000313" key="1">
    <source>
        <dbReference type="EMBL" id="KAG7353858.1"/>
    </source>
</evidence>
<dbReference type="Proteomes" id="UP000693970">
    <property type="component" value="Unassembled WGS sequence"/>
</dbReference>
<protein>
    <submittedName>
        <fullName evidence="1">DUF1415 domain containing protein</fullName>
    </submittedName>
</protein>
<reference evidence="1" key="1">
    <citation type="journal article" date="2021" name="Sci. Rep.">
        <title>Diploid genomic architecture of Nitzschia inconspicua, an elite biomass production diatom.</title>
        <authorList>
            <person name="Oliver A."/>
            <person name="Podell S."/>
            <person name="Pinowska A."/>
            <person name="Traller J.C."/>
            <person name="Smith S.R."/>
            <person name="McClure R."/>
            <person name="Beliaev A."/>
            <person name="Bohutskyi P."/>
            <person name="Hill E.A."/>
            <person name="Rabines A."/>
            <person name="Zheng H."/>
            <person name="Allen L.Z."/>
            <person name="Kuo A."/>
            <person name="Grigoriev I.V."/>
            <person name="Allen A.E."/>
            <person name="Hazlebeck D."/>
            <person name="Allen E.E."/>
        </authorList>
    </citation>
    <scope>NUCLEOTIDE SEQUENCE</scope>
    <source>
        <strain evidence="1">Hildebrandi</strain>
    </source>
</reference>
<dbReference type="AlphaFoldDB" id="A0A9K3L1H2"/>
<gene>
    <name evidence="1" type="ORF">IV203_003213</name>
</gene>
<proteinExistence type="predicted"/>
<reference evidence="1" key="2">
    <citation type="submission" date="2021-04" db="EMBL/GenBank/DDBJ databases">
        <authorList>
            <person name="Podell S."/>
        </authorList>
    </citation>
    <scope>NUCLEOTIDE SEQUENCE</scope>
    <source>
        <strain evidence="1">Hildebrandi</strain>
    </source>
</reference>